<organism evidence="2">
    <name type="scientific">viral metagenome</name>
    <dbReference type="NCBI Taxonomy" id="1070528"/>
    <lineage>
        <taxon>unclassified sequences</taxon>
        <taxon>metagenomes</taxon>
        <taxon>organismal metagenomes</taxon>
    </lineage>
</organism>
<dbReference type="AlphaFoldDB" id="A0A6C0DUY4"/>
<dbReference type="CDD" id="cd06532">
    <property type="entry name" value="Glyco_transf_25"/>
    <property type="match status" value="1"/>
</dbReference>
<dbReference type="EMBL" id="MN739677">
    <property type="protein sequence ID" value="QHT20073.1"/>
    <property type="molecule type" value="Genomic_DNA"/>
</dbReference>
<protein>
    <recommendedName>
        <fullName evidence="1">Glycosyl transferase family 25 domain-containing protein</fullName>
    </recommendedName>
</protein>
<dbReference type="InterPro" id="IPR002654">
    <property type="entry name" value="Glyco_trans_25"/>
</dbReference>
<sequence length="276" mass="31808">MSSWSIDSIPAFCITLERRQDRWRRFQNQSGIDGLNLKRFMGVDGKTIDIRTDDRVALCTKRNILAKTRRSHEELDSVGGVGCALSHIAVWQWMVDNNQEVCLVFEDDAMVPPDFKEIANKCIQESTILKDPKKWDMWLLGGKWENLTRIPGEPRAVRIGEFVLFHAYIMTLHGAKLLLKDVYPIHSHIDLWTSIYGYVHDFRMVGCTDLILQQNQKVKTDIQSEKGCDVCNIPIDYGKTHTMISNVEWNIARGAEIVSIVLIGYILYQQYQKMKS</sequence>
<feature type="domain" description="Glycosyl transferase family 25" evidence="1">
    <location>
        <begin position="10"/>
        <end position="138"/>
    </location>
</feature>
<reference evidence="2" key="1">
    <citation type="journal article" date="2020" name="Nature">
        <title>Giant virus diversity and host interactions through global metagenomics.</title>
        <authorList>
            <person name="Schulz F."/>
            <person name="Roux S."/>
            <person name="Paez-Espino D."/>
            <person name="Jungbluth S."/>
            <person name="Walsh D.A."/>
            <person name="Denef V.J."/>
            <person name="McMahon K.D."/>
            <person name="Konstantinidis K.T."/>
            <person name="Eloe-Fadrosh E.A."/>
            <person name="Kyrpides N.C."/>
            <person name="Woyke T."/>
        </authorList>
    </citation>
    <scope>NUCLEOTIDE SEQUENCE</scope>
    <source>
        <strain evidence="2">GVMAG-M-3300023174-60</strain>
    </source>
</reference>
<name>A0A6C0DUY4_9ZZZZ</name>
<proteinExistence type="predicted"/>
<accession>A0A6C0DUY4</accession>
<dbReference type="Pfam" id="PF01755">
    <property type="entry name" value="Glyco_transf_25"/>
    <property type="match status" value="1"/>
</dbReference>
<evidence type="ECO:0000259" key="1">
    <source>
        <dbReference type="Pfam" id="PF01755"/>
    </source>
</evidence>
<evidence type="ECO:0000313" key="2">
    <source>
        <dbReference type="EMBL" id="QHT20073.1"/>
    </source>
</evidence>